<evidence type="ECO:0000256" key="8">
    <source>
        <dbReference type="ARBA" id="ARBA00022927"/>
    </source>
</evidence>
<gene>
    <name evidence="13" type="ORF">NTJ_04118</name>
</gene>
<keyword evidence="4" id="KW-0813">Transport</keyword>
<evidence type="ECO:0000256" key="2">
    <source>
        <dbReference type="ARBA" id="ARBA00007891"/>
    </source>
</evidence>
<evidence type="ECO:0000313" key="13">
    <source>
        <dbReference type="EMBL" id="BES91310.1"/>
    </source>
</evidence>
<evidence type="ECO:0000256" key="3">
    <source>
        <dbReference type="ARBA" id="ARBA00015843"/>
    </source>
</evidence>
<evidence type="ECO:0000256" key="7">
    <source>
        <dbReference type="ARBA" id="ARBA00022892"/>
    </source>
</evidence>
<keyword evidence="5 12" id="KW-0812">Transmembrane</keyword>
<evidence type="ECO:0000256" key="5">
    <source>
        <dbReference type="ARBA" id="ARBA00022692"/>
    </source>
</evidence>
<dbReference type="EMBL" id="AP028910">
    <property type="protein sequence ID" value="BES91310.1"/>
    <property type="molecule type" value="Genomic_DNA"/>
</dbReference>
<organism evidence="13 14">
    <name type="scientific">Nesidiocoris tenuis</name>
    <dbReference type="NCBI Taxonomy" id="355587"/>
    <lineage>
        <taxon>Eukaryota</taxon>
        <taxon>Metazoa</taxon>
        <taxon>Ecdysozoa</taxon>
        <taxon>Arthropoda</taxon>
        <taxon>Hexapoda</taxon>
        <taxon>Insecta</taxon>
        <taxon>Pterygota</taxon>
        <taxon>Neoptera</taxon>
        <taxon>Paraneoptera</taxon>
        <taxon>Hemiptera</taxon>
        <taxon>Heteroptera</taxon>
        <taxon>Panheteroptera</taxon>
        <taxon>Cimicomorpha</taxon>
        <taxon>Miridae</taxon>
        <taxon>Dicyphina</taxon>
        <taxon>Nesidiocoris</taxon>
    </lineage>
</organism>
<accession>A0ABN7AGC0</accession>
<evidence type="ECO:0000256" key="12">
    <source>
        <dbReference type="SAM" id="Phobius"/>
    </source>
</evidence>
<sequence>MGRQVIDLSRLLERCEAMAKDGLGEDEWRLKEFVKKAAEILADLKKKPGQPDDDIVRSFENRVVFLEGFLGASAAKNNPLERAHLIATVSNSHATEETSNIYHAEVQKVQSEIRENLFSKKSELRLRKNATESTLFGNLGEPSTPTDTDDADALLSYHHSLHENIAENMIGLAKNIKEQSLIANTIIKGDTKRVENSALLADKNITYLKKNSDKLQEHTRSNWQCWTWLLLLVVLASFISMVLVMKLFKKKM</sequence>
<dbReference type="Pfam" id="PF09753">
    <property type="entry name" value="Use1"/>
    <property type="match status" value="1"/>
</dbReference>
<dbReference type="CDD" id="cd15860">
    <property type="entry name" value="SNARE_USE1"/>
    <property type="match status" value="1"/>
</dbReference>
<keyword evidence="6" id="KW-0256">Endoplasmic reticulum</keyword>
<protein>
    <recommendedName>
        <fullName evidence="3">Vesicle transport protein USE1</fullName>
    </recommendedName>
    <alternativeName>
        <fullName evidence="11">USE1-like protein</fullName>
    </alternativeName>
</protein>
<keyword evidence="10 12" id="KW-0472">Membrane</keyword>
<keyword evidence="9 12" id="KW-1133">Transmembrane helix</keyword>
<evidence type="ECO:0000256" key="1">
    <source>
        <dbReference type="ARBA" id="ARBA00004163"/>
    </source>
</evidence>
<feature type="transmembrane region" description="Helical" evidence="12">
    <location>
        <begin position="226"/>
        <end position="248"/>
    </location>
</feature>
<comment type="similarity">
    <text evidence="2">Belongs to the USE1 family.</text>
</comment>
<dbReference type="PANTHER" id="PTHR13050">
    <property type="entry name" value="USE1-LIKE PROTEIN"/>
    <property type="match status" value="1"/>
</dbReference>
<evidence type="ECO:0000256" key="9">
    <source>
        <dbReference type="ARBA" id="ARBA00022989"/>
    </source>
</evidence>
<dbReference type="InterPro" id="IPR019150">
    <property type="entry name" value="Vesicle_transport_protein_Use1"/>
</dbReference>
<keyword evidence="8" id="KW-0653">Protein transport</keyword>
<evidence type="ECO:0000256" key="11">
    <source>
        <dbReference type="ARBA" id="ARBA00032711"/>
    </source>
</evidence>
<proteinExistence type="inferred from homology"/>
<dbReference type="Proteomes" id="UP001307889">
    <property type="component" value="Chromosome 2"/>
</dbReference>
<dbReference type="PANTHER" id="PTHR13050:SF7">
    <property type="entry name" value="VESICLE TRANSPORT PROTEIN USE1"/>
    <property type="match status" value="1"/>
</dbReference>
<evidence type="ECO:0000313" key="14">
    <source>
        <dbReference type="Proteomes" id="UP001307889"/>
    </source>
</evidence>
<evidence type="ECO:0000256" key="4">
    <source>
        <dbReference type="ARBA" id="ARBA00022448"/>
    </source>
</evidence>
<name>A0ABN7AGC0_9HEMI</name>
<evidence type="ECO:0000256" key="6">
    <source>
        <dbReference type="ARBA" id="ARBA00022824"/>
    </source>
</evidence>
<keyword evidence="14" id="KW-1185">Reference proteome</keyword>
<keyword evidence="7" id="KW-0931">ER-Golgi transport</keyword>
<evidence type="ECO:0000256" key="10">
    <source>
        <dbReference type="ARBA" id="ARBA00023136"/>
    </source>
</evidence>
<comment type="subcellular location">
    <subcellularLocation>
        <location evidence="1">Endoplasmic reticulum membrane</location>
        <topology evidence="1">Single-pass type IV membrane protein</topology>
    </subcellularLocation>
</comment>
<reference evidence="13 14" key="1">
    <citation type="submission" date="2023-09" db="EMBL/GenBank/DDBJ databases">
        <title>Nesidiocoris tenuis whole genome shotgun sequence.</title>
        <authorList>
            <person name="Shibata T."/>
            <person name="Shimoda M."/>
            <person name="Kobayashi T."/>
            <person name="Uehara T."/>
        </authorList>
    </citation>
    <scope>NUCLEOTIDE SEQUENCE [LARGE SCALE GENOMIC DNA]</scope>
    <source>
        <strain evidence="13 14">Japan</strain>
    </source>
</reference>